<reference evidence="1 2" key="1">
    <citation type="submission" date="2019-05" db="EMBL/GenBank/DDBJ databases">
        <title>Georgenia *** sp. nov., and Georgenia *** sp. nov., isolated from the intestinal contents of plateau pika (Ochotona curzoniae) in the Qinghai-Tibet plateau of China.</title>
        <authorList>
            <person name="Tian Z."/>
        </authorList>
    </citation>
    <scope>NUCLEOTIDE SEQUENCE [LARGE SCALE GENOMIC DNA]</scope>
    <source>
        <strain evidence="1 2">Z294</strain>
    </source>
</reference>
<dbReference type="Proteomes" id="UP000313948">
    <property type="component" value="Chromosome"/>
</dbReference>
<name>A0ABX5VIL6_9MICO</name>
<gene>
    <name evidence="1" type="ORF">FE251_01505</name>
</gene>
<evidence type="ECO:0000313" key="2">
    <source>
        <dbReference type="Proteomes" id="UP000313948"/>
    </source>
</evidence>
<keyword evidence="2" id="KW-1185">Reference proteome</keyword>
<accession>A0ABX5VIL6</accession>
<dbReference type="EMBL" id="CP040899">
    <property type="protein sequence ID" value="QDB78196.1"/>
    <property type="molecule type" value="Genomic_DNA"/>
</dbReference>
<protein>
    <recommendedName>
        <fullName evidence="3">Chemotaxis protein CheX</fullName>
    </recommendedName>
</protein>
<evidence type="ECO:0008006" key="3">
    <source>
        <dbReference type="Google" id="ProtNLM"/>
    </source>
</evidence>
<dbReference type="RefSeq" id="WP_139071910.1">
    <property type="nucleotide sequence ID" value="NZ_CP040899.1"/>
</dbReference>
<proteinExistence type="predicted"/>
<evidence type="ECO:0000313" key="1">
    <source>
        <dbReference type="EMBL" id="QDB78196.1"/>
    </source>
</evidence>
<organism evidence="1 2">
    <name type="scientific">Georgenia wutianyii</name>
    <dbReference type="NCBI Taxonomy" id="2585135"/>
    <lineage>
        <taxon>Bacteria</taxon>
        <taxon>Bacillati</taxon>
        <taxon>Actinomycetota</taxon>
        <taxon>Actinomycetes</taxon>
        <taxon>Micrococcales</taxon>
        <taxon>Bogoriellaceae</taxon>
        <taxon>Georgenia</taxon>
    </lineage>
</organism>
<sequence>MATTPLPPLKELRDLLTMLVGRDCEVALADRSVTPATEPGVVAGVYVTQFLRAEVVVALDTYLAAALGGALALLPARTALGSVGPGPLPETLLENVSEVLNVVSALFNVGDAPHLRLEDVHDSGAALLPADVASWLRSYGPRLDVRVDVRGYGDGLLSIVLR</sequence>